<reference evidence="1" key="1">
    <citation type="journal article" date="2023" name="G3 (Bethesda)">
        <title>A reference genome for the long-term kleptoplast-retaining sea slug Elysia crispata morphotype clarki.</title>
        <authorList>
            <person name="Eastman K.E."/>
            <person name="Pendleton A.L."/>
            <person name="Shaikh M.A."/>
            <person name="Suttiyut T."/>
            <person name="Ogas R."/>
            <person name="Tomko P."/>
            <person name="Gavelis G."/>
            <person name="Widhalm J.R."/>
            <person name="Wisecaver J.H."/>
        </authorList>
    </citation>
    <scope>NUCLEOTIDE SEQUENCE</scope>
    <source>
        <strain evidence="1">ECLA1</strain>
    </source>
</reference>
<organism evidence="1 2">
    <name type="scientific">Elysia crispata</name>
    <name type="common">lettuce slug</name>
    <dbReference type="NCBI Taxonomy" id="231223"/>
    <lineage>
        <taxon>Eukaryota</taxon>
        <taxon>Metazoa</taxon>
        <taxon>Spiralia</taxon>
        <taxon>Lophotrochozoa</taxon>
        <taxon>Mollusca</taxon>
        <taxon>Gastropoda</taxon>
        <taxon>Heterobranchia</taxon>
        <taxon>Euthyneura</taxon>
        <taxon>Panpulmonata</taxon>
        <taxon>Sacoglossa</taxon>
        <taxon>Placobranchoidea</taxon>
        <taxon>Plakobranchidae</taxon>
        <taxon>Elysia</taxon>
    </lineage>
</organism>
<dbReference type="Proteomes" id="UP001283361">
    <property type="component" value="Unassembled WGS sequence"/>
</dbReference>
<comment type="caution">
    <text evidence="1">The sequence shown here is derived from an EMBL/GenBank/DDBJ whole genome shotgun (WGS) entry which is preliminary data.</text>
</comment>
<gene>
    <name evidence="1" type="ORF">RRG08_002354</name>
</gene>
<evidence type="ECO:0000313" key="2">
    <source>
        <dbReference type="Proteomes" id="UP001283361"/>
    </source>
</evidence>
<keyword evidence="2" id="KW-1185">Reference proteome</keyword>
<sequence>MESQNKDKANEIFENVVDFLTQPFPDFKKLTADSADDVLNLMLKQEVSKVSKKLNSVNTELESFREQTAIRLNKTVPDVVARATSNTAMTATSLRASGSLHGHSISLWLEISVPLTRQLCDHLHSLKLSSSPDRITLIDSGPGNTWKVAVTLPRDHIIAVLEVTQDSVTQLAITAVDSATLAVGYDGGP</sequence>
<dbReference type="AlphaFoldDB" id="A0AAE0ZRJ3"/>
<name>A0AAE0ZRJ3_9GAST</name>
<protein>
    <submittedName>
        <fullName evidence="1">Uncharacterized protein</fullName>
    </submittedName>
</protein>
<accession>A0AAE0ZRJ3</accession>
<proteinExistence type="predicted"/>
<dbReference type="EMBL" id="JAWDGP010003438">
    <property type="protein sequence ID" value="KAK3774293.1"/>
    <property type="molecule type" value="Genomic_DNA"/>
</dbReference>
<evidence type="ECO:0000313" key="1">
    <source>
        <dbReference type="EMBL" id="KAK3774293.1"/>
    </source>
</evidence>